<gene>
    <name evidence="2" type="ORF">GCM10009799_25520</name>
</gene>
<evidence type="ECO:0000313" key="2">
    <source>
        <dbReference type="EMBL" id="GAA1997380.1"/>
    </source>
</evidence>
<name>A0ABN2T304_9ACTN</name>
<reference evidence="2 3" key="1">
    <citation type="journal article" date="2019" name="Int. J. Syst. Evol. Microbiol.">
        <title>The Global Catalogue of Microorganisms (GCM) 10K type strain sequencing project: providing services to taxonomists for standard genome sequencing and annotation.</title>
        <authorList>
            <consortium name="The Broad Institute Genomics Platform"/>
            <consortium name="The Broad Institute Genome Sequencing Center for Infectious Disease"/>
            <person name="Wu L."/>
            <person name="Ma J."/>
        </authorList>
    </citation>
    <scope>NUCLEOTIDE SEQUENCE [LARGE SCALE GENOMIC DNA]</scope>
    <source>
        <strain evidence="2 3">JCM 15313</strain>
    </source>
</reference>
<feature type="region of interest" description="Disordered" evidence="1">
    <location>
        <begin position="40"/>
        <end position="61"/>
    </location>
</feature>
<feature type="compositionally biased region" description="Gly residues" evidence="1">
    <location>
        <begin position="51"/>
        <end position="61"/>
    </location>
</feature>
<accession>A0ABN2T304</accession>
<dbReference type="EMBL" id="BAAAPC010000009">
    <property type="protein sequence ID" value="GAA1997380.1"/>
    <property type="molecule type" value="Genomic_DNA"/>
</dbReference>
<evidence type="ECO:0000313" key="3">
    <source>
        <dbReference type="Proteomes" id="UP001501585"/>
    </source>
</evidence>
<organism evidence="2 3">
    <name type="scientific">Nocardiopsis rhodophaea</name>
    <dbReference type="NCBI Taxonomy" id="280238"/>
    <lineage>
        <taxon>Bacteria</taxon>
        <taxon>Bacillati</taxon>
        <taxon>Actinomycetota</taxon>
        <taxon>Actinomycetes</taxon>
        <taxon>Streptosporangiales</taxon>
        <taxon>Nocardiopsidaceae</taxon>
        <taxon>Nocardiopsis</taxon>
    </lineage>
</organism>
<keyword evidence="3" id="KW-1185">Reference proteome</keyword>
<proteinExistence type="predicted"/>
<comment type="caution">
    <text evidence="2">The sequence shown here is derived from an EMBL/GenBank/DDBJ whole genome shotgun (WGS) entry which is preliminary data.</text>
</comment>
<sequence>MRRTVSREAISFPVVRFAFGGGVRHRAGAAIGWHAPWPRREARPAREAGAGAAGVGRGRIH</sequence>
<evidence type="ECO:0000256" key="1">
    <source>
        <dbReference type="SAM" id="MobiDB-lite"/>
    </source>
</evidence>
<dbReference type="Proteomes" id="UP001501585">
    <property type="component" value="Unassembled WGS sequence"/>
</dbReference>
<protein>
    <submittedName>
        <fullName evidence="2">Uncharacterized protein</fullName>
    </submittedName>
</protein>